<dbReference type="SUPFAM" id="SSF51110">
    <property type="entry name" value="alpha-D-mannose-specific plant lectins"/>
    <property type="match status" value="1"/>
</dbReference>
<name>A0A218XVQ1_PUNGR</name>
<dbReference type="Proteomes" id="UP000197138">
    <property type="component" value="Unassembled WGS sequence"/>
</dbReference>
<proteinExistence type="predicted"/>
<dbReference type="InterPro" id="IPR001480">
    <property type="entry name" value="Bulb-type_lectin_dom"/>
</dbReference>
<evidence type="ECO:0000256" key="3">
    <source>
        <dbReference type="ARBA" id="ARBA00023180"/>
    </source>
</evidence>
<feature type="domain" description="Bulb-type lectin" evidence="4">
    <location>
        <begin position="18"/>
        <end position="49"/>
    </location>
</feature>
<evidence type="ECO:0000313" key="6">
    <source>
        <dbReference type="Proteomes" id="UP000197138"/>
    </source>
</evidence>
<keyword evidence="3" id="KW-0325">Glycoprotein</keyword>
<gene>
    <name evidence="5" type="ORF">CDL15_Pgr002358</name>
</gene>
<dbReference type="AlphaFoldDB" id="A0A218XVQ1"/>
<evidence type="ECO:0000256" key="2">
    <source>
        <dbReference type="ARBA" id="ARBA00023157"/>
    </source>
</evidence>
<evidence type="ECO:0000259" key="4">
    <source>
        <dbReference type="Pfam" id="PF01453"/>
    </source>
</evidence>
<reference evidence="6" key="1">
    <citation type="journal article" date="2017" name="Plant J.">
        <title>The pomegranate (Punica granatum L.) genome and the genomics of punicalagin biosynthesis.</title>
        <authorList>
            <person name="Qin G."/>
            <person name="Xu C."/>
            <person name="Ming R."/>
            <person name="Tang H."/>
            <person name="Guyot R."/>
            <person name="Kramer E.M."/>
            <person name="Hu Y."/>
            <person name="Yi X."/>
            <person name="Qi Y."/>
            <person name="Xu X."/>
            <person name="Gao Z."/>
            <person name="Pan H."/>
            <person name="Jian J."/>
            <person name="Tian Y."/>
            <person name="Yue Z."/>
            <person name="Xu Y."/>
        </authorList>
    </citation>
    <scope>NUCLEOTIDE SEQUENCE [LARGE SCALE GENOMIC DNA]</scope>
    <source>
        <strain evidence="6">cv. Dabenzi</strain>
    </source>
</reference>
<accession>A0A218XVQ1</accession>
<keyword evidence="2" id="KW-1015">Disulfide bond</keyword>
<dbReference type="InterPro" id="IPR036426">
    <property type="entry name" value="Bulb-type_lectin_dom_sf"/>
</dbReference>
<protein>
    <recommendedName>
        <fullName evidence="4">Bulb-type lectin domain-containing protein</fullName>
    </recommendedName>
</protein>
<comment type="caution">
    <text evidence="5">The sequence shown here is derived from an EMBL/GenBank/DDBJ whole genome shotgun (WGS) entry which is preliminary data.</text>
</comment>
<sequence length="63" mass="7110">MQTARLSGIPTQPTGEVVGIKMLDSGNIVLHDSEDNYIWQSFDFPTDILCWDSLSRLGRWQGL</sequence>
<keyword evidence="1" id="KW-0732">Signal</keyword>
<dbReference type="Pfam" id="PF01453">
    <property type="entry name" value="B_lectin"/>
    <property type="match status" value="1"/>
</dbReference>
<dbReference type="EMBL" id="MTKT01000790">
    <property type="protein sequence ID" value="OWM88591.1"/>
    <property type="molecule type" value="Genomic_DNA"/>
</dbReference>
<evidence type="ECO:0000313" key="5">
    <source>
        <dbReference type="EMBL" id="OWM88591.1"/>
    </source>
</evidence>
<evidence type="ECO:0000256" key="1">
    <source>
        <dbReference type="ARBA" id="ARBA00022729"/>
    </source>
</evidence>
<organism evidence="5 6">
    <name type="scientific">Punica granatum</name>
    <name type="common">Pomegranate</name>
    <dbReference type="NCBI Taxonomy" id="22663"/>
    <lineage>
        <taxon>Eukaryota</taxon>
        <taxon>Viridiplantae</taxon>
        <taxon>Streptophyta</taxon>
        <taxon>Embryophyta</taxon>
        <taxon>Tracheophyta</taxon>
        <taxon>Spermatophyta</taxon>
        <taxon>Magnoliopsida</taxon>
        <taxon>eudicotyledons</taxon>
        <taxon>Gunneridae</taxon>
        <taxon>Pentapetalae</taxon>
        <taxon>rosids</taxon>
        <taxon>malvids</taxon>
        <taxon>Myrtales</taxon>
        <taxon>Lythraceae</taxon>
        <taxon>Punica</taxon>
    </lineage>
</organism>